<evidence type="ECO:0000256" key="1">
    <source>
        <dbReference type="SAM" id="Phobius"/>
    </source>
</evidence>
<gene>
    <name evidence="2" type="ORF">SPARVUS_LOCUS8309967</name>
</gene>
<sequence length="79" mass="9195">MVSWQKHRLHSQVPLMAQDCPRRPWKAAGEGGHHLPLLVKAILQASSWYNHSNPVMYQYIAGPCWLYMLCFFFLYAACE</sequence>
<reference evidence="2" key="1">
    <citation type="submission" date="2023-05" db="EMBL/GenBank/DDBJ databases">
        <authorList>
            <person name="Stuckert A."/>
        </authorList>
    </citation>
    <scope>NUCLEOTIDE SEQUENCE</scope>
</reference>
<accession>A0ABN9DXG7</accession>
<keyword evidence="1" id="KW-0472">Membrane</keyword>
<proteinExistence type="predicted"/>
<keyword evidence="1" id="KW-1133">Transmembrane helix</keyword>
<dbReference type="EMBL" id="CATNWA010014793">
    <property type="protein sequence ID" value="CAI9575972.1"/>
    <property type="molecule type" value="Genomic_DNA"/>
</dbReference>
<evidence type="ECO:0000313" key="2">
    <source>
        <dbReference type="EMBL" id="CAI9575972.1"/>
    </source>
</evidence>
<feature type="transmembrane region" description="Helical" evidence="1">
    <location>
        <begin position="56"/>
        <end position="78"/>
    </location>
</feature>
<keyword evidence="3" id="KW-1185">Reference proteome</keyword>
<evidence type="ECO:0000313" key="3">
    <source>
        <dbReference type="Proteomes" id="UP001162483"/>
    </source>
</evidence>
<name>A0ABN9DXG7_9NEOB</name>
<protein>
    <submittedName>
        <fullName evidence="2">Uncharacterized protein</fullName>
    </submittedName>
</protein>
<dbReference type="Proteomes" id="UP001162483">
    <property type="component" value="Unassembled WGS sequence"/>
</dbReference>
<keyword evidence="1" id="KW-0812">Transmembrane</keyword>
<comment type="caution">
    <text evidence="2">The sequence shown here is derived from an EMBL/GenBank/DDBJ whole genome shotgun (WGS) entry which is preliminary data.</text>
</comment>
<organism evidence="2 3">
    <name type="scientific">Staurois parvus</name>
    <dbReference type="NCBI Taxonomy" id="386267"/>
    <lineage>
        <taxon>Eukaryota</taxon>
        <taxon>Metazoa</taxon>
        <taxon>Chordata</taxon>
        <taxon>Craniata</taxon>
        <taxon>Vertebrata</taxon>
        <taxon>Euteleostomi</taxon>
        <taxon>Amphibia</taxon>
        <taxon>Batrachia</taxon>
        <taxon>Anura</taxon>
        <taxon>Neobatrachia</taxon>
        <taxon>Ranoidea</taxon>
        <taxon>Ranidae</taxon>
        <taxon>Staurois</taxon>
    </lineage>
</organism>